<proteinExistence type="predicted"/>
<protein>
    <submittedName>
        <fullName evidence="1">Uncharacterized protein</fullName>
    </submittedName>
</protein>
<accession>A0A0E9XD57</accession>
<reference evidence="1" key="1">
    <citation type="submission" date="2014-11" db="EMBL/GenBank/DDBJ databases">
        <authorList>
            <person name="Amaro Gonzalez C."/>
        </authorList>
    </citation>
    <scope>NUCLEOTIDE SEQUENCE</scope>
</reference>
<sequence length="17" mass="2054">MHHIKCFLIDLSAYIYS</sequence>
<organism evidence="1">
    <name type="scientific">Anguilla anguilla</name>
    <name type="common">European freshwater eel</name>
    <name type="synonym">Muraena anguilla</name>
    <dbReference type="NCBI Taxonomy" id="7936"/>
    <lineage>
        <taxon>Eukaryota</taxon>
        <taxon>Metazoa</taxon>
        <taxon>Chordata</taxon>
        <taxon>Craniata</taxon>
        <taxon>Vertebrata</taxon>
        <taxon>Euteleostomi</taxon>
        <taxon>Actinopterygii</taxon>
        <taxon>Neopterygii</taxon>
        <taxon>Teleostei</taxon>
        <taxon>Anguilliformes</taxon>
        <taxon>Anguillidae</taxon>
        <taxon>Anguilla</taxon>
    </lineage>
</organism>
<name>A0A0E9XD57_ANGAN</name>
<evidence type="ECO:0000313" key="1">
    <source>
        <dbReference type="EMBL" id="JAI00367.1"/>
    </source>
</evidence>
<dbReference type="EMBL" id="GBXM01008211">
    <property type="protein sequence ID" value="JAI00367.1"/>
    <property type="molecule type" value="Transcribed_RNA"/>
</dbReference>
<reference evidence="1" key="2">
    <citation type="journal article" date="2015" name="Fish Shellfish Immunol.">
        <title>Early steps in the European eel (Anguilla anguilla)-Vibrio vulnificus interaction in the gills: Role of the RtxA13 toxin.</title>
        <authorList>
            <person name="Callol A."/>
            <person name="Pajuelo D."/>
            <person name="Ebbesson L."/>
            <person name="Teles M."/>
            <person name="MacKenzie S."/>
            <person name="Amaro C."/>
        </authorList>
    </citation>
    <scope>NUCLEOTIDE SEQUENCE</scope>
</reference>
<dbReference type="AlphaFoldDB" id="A0A0E9XD57"/>